<protein>
    <submittedName>
        <fullName evidence="3">Peptidase C60 family protein</fullName>
    </submittedName>
</protein>
<dbReference type="SUPFAM" id="SSF63817">
    <property type="entry name" value="Sortase"/>
    <property type="match status" value="1"/>
</dbReference>
<proteinExistence type="predicted"/>
<keyword evidence="2" id="KW-1133">Transmembrane helix</keyword>
<name>A0A0G0T712_9BACT</name>
<evidence type="ECO:0000313" key="4">
    <source>
        <dbReference type="Proteomes" id="UP000034664"/>
    </source>
</evidence>
<dbReference type="InterPro" id="IPR023365">
    <property type="entry name" value="Sortase_dom-sf"/>
</dbReference>
<dbReference type="NCBIfam" id="TIGR01076">
    <property type="entry name" value="sortase_fam"/>
    <property type="match status" value="1"/>
</dbReference>
<dbReference type="Pfam" id="PF04203">
    <property type="entry name" value="Sortase"/>
    <property type="match status" value="1"/>
</dbReference>
<evidence type="ECO:0000256" key="2">
    <source>
        <dbReference type="SAM" id="Phobius"/>
    </source>
</evidence>
<keyword evidence="2" id="KW-0812">Transmembrane</keyword>
<gene>
    <name evidence="3" type="ORF">UU14_C0002G0042</name>
</gene>
<dbReference type="InterPro" id="IPR005754">
    <property type="entry name" value="Sortase"/>
</dbReference>
<keyword evidence="1" id="KW-0378">Hydrolase</keyword>
<reference evidence="3 4" key="1">
    <citation type="journal article" date="2015" name="Nature">
        <title>rRNA introns, odd ribosomes, and small enigmatic genomes across a large radiation of phyla.</title>
        <authorList>
            <person name="Brown C.T."/>
            <person name="Hug L.A."/>
            <person name="Thomas B.C."/>
            <person name="Sharon I."/>
            <person name="Castelle C.J."/>
            <person name="Singh A."/>
            <person name="Wilkins M.J."/>
            <person name="Williams K.H."/>
            <person name="Banfield J.F."/>
        </authorList>
    </citation>
    <scope>NUCLEOTIDE SEQUENCE [LARGE SCALE GENOMIC DNA]</scope>
</reference>
<dbReference type="AlphaFoldDB" id="A0A0G0T712"/>
<dbReference type="GO" id="GO:0016787">
    <property type="term" value="F:hydrolase activity"/>
    <property type="evidence" value="ECO:0007669"/>
    <property type="project" value="UniProtKB-KW"/>
</dbReference>
<evidence type="ECO:0000256" key="1">
    <source>
        <dbReference type="ARBA" id="ARBA00022801"/>
    </source>
</evidence>
<accession>A0A0G0T712</accession>
<sequence length="184" mass="20937">MSKRTNVIKLLGNALIALSFLGFIFIYYPIIRGYLFPPTISIPDNQPAIRIEKINAVAPLIFNVDPWNKEEYLEALSNGVAHAKGTFLPGETGTIFLFAHSSDAPWRLTRYNTVFLRLGELEPGDEIHITTEKGEFIYRVREKKVVWPNETEYLTNIERDQLILQTCSPVGTDLKRLLVFADPV</sequence>
<dbReference type="EMBL" id="LBZM01000002">
    <property type="protein sequence ID" value="KKR72789.1"/>
    <property type="molecule type" value="Genomic_DNA"/>
</dbReference>
<dbReference type="Gene3D" id="2.40.260.10">
    <property type="entry name" value="Sortase"/>
    <property type="match status" value="1"/>
</dbReference>
<dbReference type="Proteomes" id="UP000034664">
    <property type="component" value="Unassembled WGS sequence"/>
</dbReference>
<evidence type="ECO:0000313" key="3">
    <source>
        <dbReference type="EMBL" id="KKR72789.1"/>
    </source>
</evidence>
<organism evidence="3 4">
    <name type="scientific">Candidatus Roizmanbacteria bacterium GW2011_GWB1_40_7</name>
    <dbReference type="NCBI Taxonomy" id="1618482"/>
    <lineage>
        <taxon>Bacteria</taxon>
        <taxon>Candidatus Roizmaniibacteriota</taxon>
    </lineage>
</organism>
<comment type="caution">
    <text evidence="3">The sequence shown here is derived from an EMBL/GenBank/DDBJ whole genome shotgun (WGS) entry which is preliminary data.</text>
</comment>
<keyword evidence="2" id="KW-0472">Membrane</keyword>
<feature type="transmembrane region" description="Helical" evidence="2">
    <location>
        <begin position="7"/>
        <end position="28"/>
    </location>
</feature>